<sequence>MTTVPSSASPRPADETPIVAAQHLARFEFSDAGTKVLMVEWYPGAVQAPAASVDSSADPADPPSAPASDDVPAAEPAPASAPGDEADAA</sequence>
<dbReference type="OrthoDB" id="5344482at2759"/>
<feature type="region of interest" description="Disordered" evidence="1">
    <location>
        <begin position="48"/>
        <end position="89"/>
    </location>
</feature>
<dbReference type="Proteomes" id="UP000635477">
    <property type="component" value="Unassembled WGS sequence"/>
</dbReference>
<comment type="caution">
    <text evidence="2">The sequence shown here is derived from an EMBL/GenBank/DDBJ whole genome shotgun (WGS) entry which is preliminary data.</text>
</comment>
<dbReference type="EMBL" id="JABEYC010001578">
    <property type="protein sequence ID" value="KAF4963800.1"/>
    <property type="molecule type" value="Genomic_DNA"/>
</dbReference>
<keyword evidence="3" id="KW-1185">Reference proteome</keyword>
<feature type="non-terminal residue" evidence="2">
    <location>
        <position position="89"/>
    </location>
</feature>
<organism evidence="2 3">
    <name type="scientific">Fusarium zealandicum</name>
    <dbReference type="NCBI Taxonomy" id="1053134"/>
    <lineage>
        <taxon>Eukaryota</taxon>
        <taxon>Fungi</taxon>
        <taxon>Dikarya</taxon>
        <taxon>Ascomycota</taxon>
        <taxon>Pezizomycotina</taxon>
        <taxon>Sordariomycetes</taxon>
        <taxon>Hypocreomycetidae</taxon>
        <taxon>Hypocreales</taxon>
        <taxon>Nectriaceae</taxon>
        <taxon>Fusarium</taxon>
        <taxon>Fusarium staphyleae species complex</taxon>
    </lineage>
</organism>
<protein>
    <submittedName>
        <fullName evidence="2">Uncharacterized protein</fullName>
    </submittedName>
</protein>
<feature type="compositionally biased region" description="Low complexity" evidence="1">
    <location>
        <begin position="66"/>
        <end position="83"/>
    </location>
</feature>
<feature type="compositionally biased region" description="Low complexity" evidence="1">
    <location>
        <begin position="48"/>
        <end position="59"/>
    </location>
</feature>
<gene>
    <name evidence="2" type="ORF">FZEAL_10916</name>
</gene>
<name>A0A8H4X759_9HYPO</name>
<reference evidence="2" key="1">
    <citation type="journal article" date="2020" name="BMC Genomics">
        <title>Correction to: Identification and distribution of gene clusters required for synthesis of sphingolipid metabolism inhibitors in diverse species of the filamentous fungus Fusarium.</title>
        <authorList>
            <person name="Kim H.S."/>
            <person name="Lohmar J.M."/>
            <person name="Busman M."/>
            <person name="Brown D.W."/>
            <person name="Naumann T.A."/>
            <person name="Divon H.H."/>
            <person name="Lysoe E."/>
            <person name="Uhlig S."/>
            <person name="Proctor R.H."/>
        </authorList>
    </citation>
    <scope>NUCLEOTIDE SEQUENCE</scope>
    <source>
        <strain evidence="2">NRRL 22465</strain>
    </source>
</reference>
<accession>A0A8H4X759</accession>
<evidence type="ECO:0000313" key="3">
    <source>
        <dbReference type="Proteomes" id="UP000635477"/>
    </source>
</evidence>
<dbReference type="AlphaFoldDB" id="A0A8H4X759"/>
<reference evidence="2" key="2">
    <citation type="submission" date="2020-05" db="EMBL/GenBank/DDBJ databases">
        <authorList>
            <person name="Kim H.-S."/>
            <person name="Proctor R.H."/>
            <person name="Brown D.W."/>
        </authorList>
    </citation>
    <scope>NUCLEOTIDE SEQUENCE</scope>
    <source>
        <strain evidence="2">NRRL 22465</strain>
    </source>
</reference>
<evidence type="ECO:0000313" key="2">
    <source>
        <dbReference type="EMBL" id="KAF4963800.1"/>
    </source>
</evidence>
<proteinExistence type="predicted"/>
<evidence type="ECO:0000256" key="1">
    <source>
        <dbReference type="SAM" id="MobiDB-lite"/>
    </source>
</evidence>